<gene>
    <name evidence="2" type="ORF">V3M73_04870</name>
</gene>
<reference evidence="2 3" key="1">
    <citation type="submission" date="2024-01" db="EMBL/GenBank/DDBJ databases">
        <title>Genomic analysis and antimicrobial resistance profiles of Trueperella pyogenes isolated from domestic and wild animals.</title>
        <authorList>
            <person name="Magossi G."/>
            <person name="Gzyl K.E."/>
            <person name="Holman D.B."/>
            <person name="Amat S."/>
        </authorList>
    </citation>
    <scope>NUCLEOTIDE SEQUENCE [LARGE SCALE GENOMIC DNA]</scope>
    <source>
        <strain evidence="2 3">1494</strain>
    </source>
</reference>
<dbReference type="Pfam" id="PF13379">
    <property type="entry name" value="NMT1_2"/>
    <property type="match status" value="1"/>
</dbReference>
<feature type="signal peptide" evidence="1">
    <location>
        <begin position="1"/>
        <end position="20"/>
    </location>
</feature>
<dbReference type="PROSITE" id="PS51257">
    <property type="entry name" value="PROKAR_LIPOPROTEIN"/>
    <property type="match status" value="1"/>
</dbReference>
<keyword evidence="3" id="KW-1185">Reference proteome</keyword>
<dbReference type="PIRSF" id="PIRSF027386">
    <property type="entry name" value="UCP027386_ABC_sbc_TM0202"/>
    <property type="match status" value="1"/>
</dbReference>
<organism evidence="2 3">
    <name type="scientific">Trueperella pyogenes</name>
    <dbReference type="NCBI Taxonomy" id="1661"/>
    <lineage>
        <taxon>Bacteria</taxon>
        <taxon>Bacillati</taxon>
        <taxon>Actinomycetota</taxon>
        <taxon>Actinomycetes</taxon>
        <taxon>Actinomycetales</taxon>
        <taxon>Actinomycetaceae</taxon>
        <taxon>Trueperella</taxon>
    </lineage>
</organism>
<evidence type="ECO:0000313" key="3">
    <source>
        <dbReference type="Proteomes" id="UP001555100"/>
    </source>
</evidence>
<comment type="caution">
    <text evidence="2">The sequence shown here is derived from an EMBL/GenBank/DDBJ whole genome shotgun (WGS) entry which is preliminary data.</text>
</comment>
<evidence type="ECO:0000313" key="2">
    <source>
        <dbReference type="EMBL" id="MEW6954352.1"/>
    </source>
</evidence>
<feature type="chain" id="PRO_5045925256" evidence="1">
    <location>
        <begin position="21"/>
        <end position="348"/>
    </location>
</feature>
<dbReference type="Proteomes" id="UP001555100">
    <property type="component" value="Unassembled WGS sequence"/>
</dbReference>
<evidence type="ECO:0000256" key="1">
    <source>
        <dbReference type="SAM" id="SignalP"/>
    </source>
</evidence>
<sequence>MRRSKALIAALLSVSLAALSGCSSTAGSTASPSAATSTADASSVPKIDNFRVAIPHTMAFGAPMAAFGQQGNLTDVVDEVQLSNWDGVDQLKSLLANGEVELAATPTYVAANLYNKGIDVRLIAPVVWGMLYVAGPADAEPGNWESLRGKRIGVALPGSSPDLIFSYLLKANGLNKDKDIDFVPVQDGMHLVKMLVKGEVDWAVLPEHAMTVALKKAKDNGRDLHRVLDLQKEWGKQNGGVDKFPMASLVMPGKLVDERPELVERVLREVRAGVAKANEKEPATMEAIASRYSLPQPMIEKVIPRLQLDAVPARAARANVEKFLTNLGTINPAIFGGNLPDDKFYAGK</sequence>
<name>A0ABV3NAW2_9ACTO</name>
<dbReference type="RefSeq" id="WP_038102358.1">
    <property type="nucleotide sequence ID" value="NZ_CP028833.1"/>
</dbReference>
<keyword evidence="1" id="KW-0732">Signal</keyword>
<dbReference type="EMBL" id="JBAGNM010000003">
    <property type="protein sequence ID" value="MEW6954352.1"/>
    <property type="molecule type" value="Genomic_DNA"/>
</dbReference>
<dbReference type="PANTHER" id="PTHR30024:SF46">
    <property type="entry name" value="ABC TRANSPORTER, SUBSTRATE-BINDING LIPOPROTEIN"/>
    <property type="match status" value="1"/>
</dbReference>
<proteinExistence type="predicted"/>
<accession>A0ABV3NAW2</accession>
<dbReference type="InterPro" id="IPR027024">
    <property type="entry name" value="UCP027386_ABC_sbc_TM0202"/>
</dbReference>
<dbReference type="Gene3D" id="3.40.190.10">
    <property type="entry name" value="Periplasmic binding protein-like II"/>
    <property type="match status" value="2"/>
</dbReference>
<dbReference type="SUPFAM" id="SSF53850">
    <property type="entry name" value="Periplasmic binding protein-like II"/>
    <property type="match status" value="1"/>
</dbReference>
<protein>
    <submittedName>
        <fullName evidence="2">ABC transporter substrate-binding protein</fullName>
    </submittedName>
</protein>
<dbReference type="PANTHER" id="PTHR30024">
    <property type="entry name" value="ALIPHATIC SULFONATES-BINDING PROTEIN-RELATED"/>
    <property type="match status" value="1"/>
</dbReference>